<evidence type="ECO:0000313" key="1">
    <source>
        <dbReference type="EMBL" id="MBB4616943.1"/>
    </source>
</evidence>
<organism evidence="1 2">
    <name type="scientific">Sphingomonas abaci</name>
    <dbReference type="NCBI Taxonomy" id="237611"/>
    <lineage>
        <taxon>Bacteria</taxon>
        <taxon>Pseudomonadati</taxon>
        <taxon>Pseudomonadota</taxon>
        <taxon>Alphaproteobacteria</taxon>
        <taxon>Sphingomonadales</taxon>
        <taxon>Sphingomonadaceae</taxon>
        <taxon>Sphingomonas</taxon>
    </lineage>
</organism>
<keyword evidence="2" id="KW-1185">Reference proteome</keyword>
<evidence type="ECO:0000313" key="2">
    <source>
        <dbReference type="Proteomes" id="UP000574769"/>
    </source>
</evidence>
<dbReference type="Proteomes" id="UP000574769">
    <property type="component" value="Unassembled WGS sequence"/>
</dbReference>
<dbReference type="EMBL" id="JACHNY010000002">
    <property type="protein sequence ID" value="MBB4616943.1"/>
    <property type="molecule type" value="Genomic_DNA"/>
</dbReference>
<name>A0A7W7AH53_9SPHN</name>
<comment type="caution">
    <text evidence="1">The sequence shown here is derived from an EMBL/GenBank/DDBJ whole genome shotgun (WGS) entry which is preliminary data.</text>
</comment>
<dbReference type="AlphaFoldDB" id="A0A7W7AH53"/>
<sequence length="86" mass="9367">MTLEQQISDIMSSSAIDTMQICAQRESDGSVRFYSTVHDGLGLCAMSDLINLPTVREAIESGIKKLNEKRLAVPVVADLVPMERAA</sequence>
<dbReference type="RefSeq" id="WP_184112362.1">
    <property type="nucleotide sequence ID" value="NZ_JACHNY010000002.1"/>
</dbReference>
<proteinExistence type="predicted"/>
<accession>A0A7W7AH53</accession>
<reference evidence="1 2" key="1">
    <citation type="submission" date="2020-08" db="EMBL/GenBank/DDBJ databases">
        <title>Genomic Encyclopedia of Type Strains, Phase IV (KMG-IV): sequencing the most valuable type-strain genomes for metagenomic binning, comparative biology and taxonomic classification.</title>
        <authorList>
            <person name="Goeker M."/>
        </authorList>
    </citation>
    <scope>NUCLEOTIDE SEQUENCE [LARGE SCALE GENOMIC DNA]</scope>
    <source>
        <strain evidence="1 2">DSM 15867</strain>
    </source>
</reference>
<gene>
    <name evidence="1" type="ORF">GGQ96_001063</name>
</gene>
<protein>
    <submittedName>
        <fullName evidence="1">Uncharacterized protein</fullName>
    </submittedName>
</protein>